<dbReference type="PANTHER" id="PTHR42738:SF7">
    <property type="entry name" value="HYDROXYMETHYLGLUTARYL-COA LYASE"/>
    <property type="match status" value="1"/>
</dbReference>
<keyword evidence="4 7" id="KW-0456">Lyase</keyword>
<accession>A0A942T5Z1</accession>
<evidence type="ECO:0000313" key="9">
    <source>
        <dbReference type="Proteomes" id="UP000677265"/>
    </source>
</evidence>
<dbReference type="GO" id="GO:0046872">
    <property type="term" value="F:metal ion binding"/>
    <property type="evidence" value="ECO:0007669"/>
    <property type="project" value="UniProtKB-KW"/>
</dbReference>
<dbReference type="GO" id="GO:0046912">
    <property type="term" value="F:acyltransferase activity, acyl groups converted into alkyl on transfer"/>
    <property type="evidence" value="ECO:0007669"/>
    <property type="project" value="InterPro"/>
</dbReference>
<evidence type="ECO:0000256" key="3">
    <source>
        <dbReference type="ARBA" id="ARBA00022723"/>
    </source>
</evidence>
<evidence type="ECO:0000256" key="1">
    <source>
        <dbReference type="ARBA" id="ARBA00009405"/>
    </source>
</evidence>
<evidence type="ECO:0000313" key="7">
    <source>
        <dbReference type="EMBL" id="MBS4185703.1"/>
    </source>
</evidence>
<evidence type="ECO:0000259" key="6">
    <source>
        <dbReference type="PROSITE" id="PS50991"/>
    </source>
</evidence>
<evidence type="ECO:0000256" key="5">
    <source>
        <dbReference type="RuleBase" id="RU003523"/>
    </source>
</evidence>
<reference evidence="7" key="1">
    <citation type="submission" date="2021-05" db="EMBL/GenBank/DDBJ databases">
        <title>Novel Bacillus species.</title>
        <authorList>
            <person name="Liu G."/>
        </authorList>
    </citation>
    <scope>NUCLEOTIDE SEQUENCE</scope>
    <source>
        <strain evidence="7 9">FJAT-50051</strain>
    </source>
</reference>
<dbReference type="NCBIfam" id="NF004283">
    <property type="entry name" value="PRK05692.1"/>
    <property type="match status" value="1"/>
</dbReference>
<dbReference type="PROSITE" id="PS50991">
    <property type="entry name" value="PYR_CT"/>
    <property type="match status" value="1"/>
</dbReference>
<dbReference type="Gene3D" id="3.20.20.70">
    <property type="entry name" value="Aldolase class I"/>
    <property type="match status" value="1"/>
</dbReference>
<evidence type="ECO:0000313" key="8">
    <source>
        <dbReference type="EMBL" id="MCH6266384.1"/>
    </source>
</evidence>
<comment type="similarity">
    <text evidence="1">Belongs to the HMG-CoA lyase family.</text>
</comment>
<dbReference type="GO" id="GO:0004419">
    <property type="term" value="F:hydroxymethylglutaryl-CoA lyase activity"/>
    <property type="evidence" value="ECO:0007669"/>
    <property type="project" value="TreeGrafter"/>
</dbReference>
<dbReference type="GO" id="GO:0046951">
    <property type="term" value="P:ketone body biosynthetic process"/>
    <property type="evidence" value="ECO:0007669"/>
    <property type="project" value="TreeGrafter"/>
</dbReference>
<evidence type="ECO:0000256" key="2">
    <source>
        <dbReference type="ARBA" id="ARBA00022679"/>
    </source>
</evidence>
<sequence length="313" mass="34350">MKLPEQVTIYEVGLRDGLQLESKVLTVDEKVEIFSLLQKANVSQIEFGSFVHPKLVPQMANTAAFHEHLRSYPEMNLVALVPNLKGLELAKQTGVKSVNYVFSASNTHNEQNVRQTTEQSLENFKHLSQFASDNEINLNVTVATSFGCPFEGPVPRQRIMNLIEQLLLHNIKRITLADTTGMANPKQVYQLTKEVVNEWNNVEFGCHFHNTRGMGLSNILAGLEAGITVFDASLGGIGGCPFAPGATGNVCTEDVVHMLEEMGVRTSINLDGLIEASHRLGELLEHDLPGQVAKAGKSSRLYPVPNKTTSSLC</sequence>
<dbReference type="InterPro" id="IPR002034">
    <property type="entry name" value="AIPM/Hcit_synth_CS"/>
</dbReference>
<dbReference type="Pfam" id="PF00682">
    <property type="entry name" value="HMGL-like"/>
    <property type="match status" value="1"/>
</dbReference>
<organism evidence="7">
    <name type="scientific">Neobacillus citreus</name>
    <dbReference type="NCBI Taxonomy" id="2833578"/>
    <lineage>
        <taxon>Bacteria</taxon>
        <taxon>Bacillati</taxon>
        <taxon>Bacillota</taxon>
        <taxon>Bacilli</taxon>
        <taxon>Bacillales</taxon>
        <taxon>Bacillaceae</taxon>
        <taxon>Neobacillus</taxon>
    </lineage>
</organism>
<evidence type="ECO:0000256" key="4">
    <source>
        <dbReference type="ARBA" id="ARBA00023239"/>
    </source>
</evidence>
<dbReference type="InterPro" id="IPR043594">
    <property type="entry name" value="HMGL"/>
</dbReference>
<keyword evidence="2 5" id="KW-0808">Transferase</keyword>
<protein>
    <submittedName>
        <fullName evidence="7">Hydroxymethylglutaryl-CoA lyase</fullName>
    </submittedName>
</protein>
<comment type="caution">
    <text evidence="7">The sequence shown here is derived from an EMBL/GenBank/DDBJ whole genome shotgun (WGS) entry which is preliminary data.</text>
</comment>
<feature type="domain" description="Pyruvate carboxyltransferase" evidence="6">
    <location>
        <begin position="7"/>
        <end position="274"/>
    </location>
</feature>
<dbReference type="AlphaFoldDB" id="A0A942T5Z1"/>
<name>A0A942T5Z1_9BACI</name>
<dbReference type="PANTHER" id="PTHR42738">
    <property type="entry name" value="HYDROXYMETHYLGLUTARYL-COA LYASE"/>
    <property type="match status" value="1"/>
</dbReference>
<keyword evidence="3" id="KW-0479">Metal-binding</keyword>
<proteinExistence type="inferred from homology"/>
<keyword evidence="9" id="KW-1185">Reference proteome</keyword>
<dbReference type="InterPro" id="IPR000891">
    <property type="entry name" value="PYR_CT"/>
</dbReference>
<gene>
    <name evidence="8" type="ORF">KHB02_012715</name>
    <name evidence="7" type="ORF">KHB02_30415</name>
</gene>
<dbReference type="CDD" id="cd07938">
    <property type="entry name" value="DRE_TIM_HMGL"/>
    <property type="match status" value="1"/>
</dbReference>
<dbReference type="RefSeq" id="WP_213145538.1">
    <property type="nucleotide sequence ID" value="NZ_JAGYPE020000020.1"/>
</dbReference>
<comment type="similarity">
    <text evidence="5">Belongs to the alpha-IPM synthase/homocitrate synthase family.</text>
</comment>
<dbReference type="GO" id="GO:0006552">
    <property type="term" value="P:L-leucine catabolic process"/>
    <property type="evidence" value="ECO:0007669"/>
    <property type="project" value="TreeGrafter"/>
</dbReference>
<dbReference type="PROSITE" id="PS00815">
    <property type="entry name" value="AIPM_HOMOCIT_SYNTH_1"/>
    <property type="match status" value="1"/>
</dbReference>
<dbReference type="SUPFAM" id="SSF51569">
    <property type="entry name" value="Aldolase"/>
    <property type="match status" value="1"/>
</dbReference>
<dbReference type="Proteomes" id="UP000677265">
    <property type="component" value="Unassembled WGS sequence"/>
</dbReference>
<dbReference type="InterPro" id="IPR013785">
    <property type="entry name" value="Aldolase_TIM"/>
</dbReference>
<dbReference type="EMBL" id="JAGYPE010000006">
    <property type="protein sequence ID" value="MBS4185703.1"/>
    <property type="molecule type" value="Genomic_DNA"/>
</dbReference>
<dbReference type="EMBL" id="JAGYPE020000020">
    <property type="protein sequence ID" value="MCH6266384.1"/>
    <property type="molecule type" value="Genomic_DNA"/>
</dbReference>
<dbReference type="FunFam" id="3.20.20.70:FF:000071">
    <property type="entry name" value="Hydroxymethylglutaryl-CoA lyase"/>
    <property type="match status" value="1"/>
</dbReference>